<sequence>MRLFPALLATALAAPCLATPLAGAQPPVATPALAEPSLSPDAREIALVSGGDIWTVPATGGDARLLVAHPANESRPLYSPSGTMLAFVSTRTGNGDVYLLDLQRGTLRRLTFDDAAESVSGWSRDGQWLYFHSSAGDISGMQDVYRVSVAGGTPMAVAGDRYASEFFAAPSPDGATVALSARGTASSQWWRHGRSHLDEAELWLVTPGAAPTYTRLSDDGGSKDLWPMWSPDGRTVFYMSDRTGPENLWSRPIAGGAGVRLTDFKNGRVLWPQMAANGAAIVFERDFGVWHFDVRSGKAQPVPITLRGVSATRGVERQTIAQGFTADVSSDGKKLALIGRGELWATDAREGGDAIRLTQSAALEKQPRWLRGDRTGDRSVVYVAWSADGGRIMLHDVVANSTRALTTSGDATQPTPSRDGKRIAYLRDGTALHVMNADGSDDRRLATGLFGRAPFDGGKTMAWSPDGQWVAYLSRGSRGFTNAYVVPVAGGEARPVSFLGSSNSGGLEWSPDGSSLLFLTSQRTESARLIRVNLVPRSPRFREDRFRDLFTTPVRDSAREPVRRDTTRAAARPDSASARPASGAPTRIVFEGIRERAEVLSPGIEIGSATLTPDGRTLVLTSAGGGQPNLYTWSLDELAREPAVPRQITTSAGGKSVIGVSADSREVWYTDGGRIAIVPVAGGPSRPVAVTASLDADFQQDKMVAFEQAWATQRDQFYDPAMHGTDWNAVRSRFAPVIQAAKTPDEFRRLLSLMVGELNASHSGASGPSGMPSAPVGKLGLRFDREAYERDGTLRVQEVVRLSPAAIAGVAVNDRLLAVNGHAVARGDNLDSLLTNAVERKVELQVSGPSGTRTVVVRPVAGNALKQLLYLQWVEERRAYVARVSNGRLGYVHMFDMGEESLNKLYLDLDAENFGREGVVIDMRNNNGGFVNAYALDVFARKPYMTMTTRGSVSVPARTQLGQRSLEKPTVLVTNQHTLSDGEDFTQGYRTLGLGKVVGEPTAGWIIYTSNVTLVDGTSLRLPFIRVDDHEGKNMELVPRPVDVPVTRPVGEAYRGVDSQLDTAVRVLLQQLGSAR</sequence>
<evidence type="ECO:0000256" key="7">
    <source>
        <dbReference type="PIRNR" id="PIRNR036421"/>
    </source>
</evidence>
<dbReference type="Gene3D" id="2.120.10.30">
    <property type="entry name" value="TolB, C-terminal domain"/>
    <property type="match status" value="1"/>
</dbReference>
<keyword evidence="15" id="KW-1185">Reference proteome</keyword>
<dbReference type="PANTHER" id="PTHR43253:SF1">
    <property type="entry name" value="TRICORN PROTEASE HOMOLOG 2-RELATED"/>
    <property type="match status" value="1"/>
</dbReference>
<evidence type="ECO:0000313" key="15">
    <source>
        <dbReference type="Proteomes" id="UP000076404"/>
    </source>
</evidence>
<evidence type="ECO:0000259" key="12">
    <source>
        <dbReference type="SMART" id="SM00228"/>
    </source>
</evidence>
<evidence type="ECO:0000256" key="1">
    <source>
        <dbReference type="ARBA" id="ARBA00004496"/>
    </source>
</evidence>
<evidence type="ECO:0000256" key="8">
    <source>
        <dbReference type="PIRSR" id="PIRSR036421-1"/>
    </source>
</evidence>
<dbReference type="SUPFAM" id="SSF52096">
    <property type="entry name" value="ClpP/crotonase"/>
    <property type="match status" value="1"/>
</dbReference>
<dbReference type="CDD" id="cd07562">
    <property type="entry name" value="Peptidase_S41_TRI"/>
    <property type="match status" value="1"/>
</dbReference>
<dbReference type="InterPro" id="IPR011659">
    <property type="entry name" value="WD40"/>
</dbReference>
<name>A0A143BLN2_9BACT</name>
<dbReference type="Gene3D" id="3.30.750.44">
    <property type="match status" value="1"/>
</dbReference>
<dbReference type="PIRSF" id="PIRSF036421">
    <property type="entry name" value="Tricorn_protease"/>
    <property type="match status" value="1"/>
</dbReference>
<feature type="region of interest" description="Disordered" evidence="10">
    <location>
        <begin position="557"/>
        <end position="583"/>
    </location>
</feature>
<dbReference type="InterPro" id="IPR036034">
    <property type="entry name" value="PDZ_sf"/>
</dbReference>
<feature type="active site" description="Charge relay system" evidence="8">
    <location>
        <position position="762"/>
    </location>
</feature>
<dbReference type="InterPro" id="IPR011042">
    <property type="entry name" value="6-blade_b-propeller_TolB-like"/>
</dbReference>
<comment type="subcellular location">
    <subcellularLocation>
        <location evidence="1 7">Cytoplasm</location>
    </subcellularLocation>
</comment>
<dbReference type="AlphaFoldDB" id="A0A143BLN2"/>
<dbReference type="Pfam" id="PF17820">
    <property type="entry name" value="PDZ_6"/>
    <property type="match status" value="1"/>
</dbReference>
<feature type="domain" description="PDZ" evidence="12">
    <location>
        <begin position="777"/>
        <end position="850"/>
    </location>
</feature>
<proteinExistence type="inferred from homology"/>
<keyword evidence="6 7" id="KW-0720">Serine protease</keyword>
<dbReference type="Gene3D" id="2.120.10.60">
    <property type="entry name" value="Tricorn protease N-terminal domain"/>
    <property type="match status" value="1"/>
</dbReference>
<dbReference type="STRING" id="1379270.GEMMAAP_16205"/>
<dbReference type="PANTHER" id="PTHR43253">
    <property type="entry name" value="TRICORN PROTEASE HOMOLOG 2-RELATED"/>
    <property type="match status" value="1"/>
</dbReference>
<dbReference type="GO" id="GO:0008236">
    <property type="term" value="F:serine-type peptidase activity"/>
    <property type="evidence" value="ECO:0007669"/>
    <property type="project" value="UniProtKB-UniRule"/>
</dbReference>
<dbReference type="SUPFAM" id="SSF50156">
    <property type="entry name" value="PDZ domain-like"/>
    <property type="match status" value="1"/>
</dbReference>
<accession>A0A143BLN2</accession>
<dbReference type="SMART" id="SM00228">
    <property type="entry name" value="PDZ"/>
    <property type="match status" value="1"/>
</dbReference>
<dbReference type="Proteomes" id="UP000076404">
    <property type="component" value="Chromosome"/>
</dbReference>
<keyword evidence="11" id="KW-0732">Signal</keyword>
<evidence type="ECO:0000256" key="2">
    <source>
        <dbReference type="ARBA" id="ARBA00008524"/>
    </source>
</evidence>
<evidence type="ECO:0000256" key="10">
    <source>
        <dbReference type="SAM" id="MobiDB-lite"/>
    </source>
</evidence>
<evidence type="ECO:0000256" key="5">
    <source>
        <dbReference type="ARBA" id="ARBA00022801"/>
    </source>
</evidence>
<protein>
    <recommendedName>
        <fullName evidence="7">Tricorn protease homolog</fullName>
        <ecNumber evidence="7">3.4.21.-</ecNumber>
    </recommendedName>
</protein>
<dbReference type="Pfam" id="PF26549">
    <property type="entry name" value="Tricorn_N"/>
    <property type="match status" value="1"/>
</dbReference>
<gene>
    <name evidence="14" type="ORF">GEMMAAP_16205</name>
</gene>
<keyword evidence="4 7" id="KW-0645">Protease</keyword>
<dbReference type="OrthoDB" id="9815657at2"/>
<feature type="domain" description="Tail specific protease" evidence="13">
    <location>
        <begin position="850"/>
        <end position="1047"/>
    </location>
</feature>
<dbReference type="Gene3D" id="2.30.42.10">
    <property type="match status" value="1"/>
</dbReference>
<evidence type="ECO:0000313" key="14">
    <source>
        <dbReference type="EMBL" id="AMW05918.1"/>
    </source>
</evidence>
<dbReference type="eggNOG" id="COG4946">
    <property type="taxonomic scope" value="Bacteria"/>
</dbReference>
<evidence type="ECO:0000256" key="3">
    <source>
        <dbReference type="ARBA" id="ARBA00022490"/>
    </source>
</evidence>
<dbReference type="EMBL" id="CP011454">
    <property type="protein sequence ID" value="AMW05918.1"/>
    <property type="molecule type" value="Genomic_DNA"/>
</dbReference>
<keyword evidence="5 7" id="KW-0378">Hydrolase</keyword>
<dbReference type="InterPro" id="IPR028204">
    <property type="entry name" value="Tricorn_C1"/>
</dbReference>
<comment type="function">
    <text evidence="7">Degrades oligopeptides.</text>
</comment>
<feature type="active site" description="Nucleophile" evidence="8">
    <location>
        <position position="980"/>
    </location>
</feature>
<feature type="compositionally biased region" description="Basic and acidic residues" evidence="10">
    <location>
        <begin position="557"/>
        <end position="567"/>
    </location>
</feature>
<feature type="site" description="Transition state stabilizer; via amide nitrogen" evidence="9">
    <location>
        <position position="981"/>
    </location>
</feature>
<feature type="signal peptide" evidence="11">
    <location>
        <begin position="1"/>
        <end position="24"/>
    </location>
</feature>
<feature type="active site" description="Charge relay system" evidence="8">
    <location>
        <position position="1036"/>
    </location>
</feature>
<dbReference type="RefSeq" id="WP_026848358.1">
    <property type="nucleotide sequence ID" value="NZ_CP011454.1"/>
</dbReference>
<dbReference type="eggNOG" id="COG0793">
    <property type="taxonomic scope" value="Bacteria"/>
</dbReference>
<reference evidence="14 15" key="2">
    <citation type="journal article" date="2016" name="Environ. Microbiol. Rep.">
        <title>Metagenomic evidence for the presence of phototrophic Gemmatimonadetes bacteria in diverse environments.</title>
        <authorList>
            <person name="Zeng Y."/>
            <person name="Baumbach J."/>
            <person name="Barbosa E.G."/>
            <person name="Azevedo V."/>
            <person name="Zhang C."/>
            <person name="Koblizek M."/>
        </authorList>
    </citation>
    <scope>NUCLEOTIDE SEQUENCE [LARGE SCALE GENOMIC DNA]</scope>
    <source>
        <strain evidence="14 15">AP64</strain>
    </source>
</reference>
<comment type="similarity">
    <text evidence="2 7">Belongs to the peptidase S41B family.</text>
</comment>
<evidence type="ECO:0000259" key="13">
    <source>
        <dbReference type="SMART" id="SM00245"/>
    </source>
</evidence>
<evidence type="ECO:0000256" key="4">
    <source>
        <dbReference type="ARBA" id="ARBA00022670"/>
    </source>
</evidence>
<dbReference type="InterPro" id="IPR001478">
    <property type="entry name" value="PDZ"/>
</dbReference>
<dbReference type="InterPro" id="IPR005151">
    <property type="entry name" value="Tail-specific_protease"/>
</dbReference>
<dbReference type="Pfam" id="PF14684">
    <property type="entry name" value="Tricorn_C1"/>
    <property type="match status" value="1"/>
</dbReference>
<dbReference type="KEGG" id="gph:GEMMAAP_16205"/>
<dbReference type="InterPro" id="IPR012393">
    <property type="entry name" value="Tricorn_protease"/>
</dbReference>
<organism evidence="14 15">
    <name type="scientific">Gemmatimonas phototrophica</name>
    <dbReference type="NCBI Taxonomy" id="1379270"/>
    <lineage>
        <taxon>Bacteria</taxon>
        <taxon>Pseudomonadati</taxon>
        <taxon>Gemmatimonadota</taxon>
        <taxon>Gemmatimonadia</taxon>
        <taxon>Gemmatimonadales</taxon>
        <taxon>Gemmatimonadaceae</taxon>
        <taxon>Gemmatimonas</taxon>
    </lineage>
</organism>
<dbReference type="InterPro" id="IPR029045">
    <property type="entry name" value="ClpP/crotonase-like_dom_sf"/>
</dbReference>
<dbReference type="GO" id="GO:0006508">
    <property type="term" value="P:proteolysis"/>
    <property type="evidence" value="ECO:0007669"/>
    <property type="project" value="UniProtKB-UniRule"/>
</dbReference>
<dbReference type="Pfam" id="PF03572">
    <property type="entry name" value="Peptidase_S41"/>
    <property type="match status" value="1"/>
</dbReference>
<evidence type="ECO:0000256" key="6">
    <source>
        <dbReference type="ARBA" id="ARBA00022825"/>
    </source>
</evidence>
<dbReference type="SMART" id="SM00245">
    <property type="entry name" value="TSPc"/>
    <property type="match status" value="1"/>
</dbReference>
<reference evidence="14 15" key="1">
    <citation type="journal article" date="2014" name="Proc. Natl. Acad. Sci. U.S.A.">
        <title>Functional type 2 photosynthetic reaction centers found in the rare bacterial phylum Gemmatimonadetes.</title>
        <authorList>
            <person name="Zeng Y."/>
            <person name="Feng F."/>
            <person name="Medova H."/>
            <person name="Dean J."/>
            <person name="Koblizek M."/>
        </authorList>
    </citation>
    <scope>NUCLEOTIDE SEQUENCE [LARGE SCALE GENOMIC DNA]</scope>
    <source>
        <strain evidence="14 15">AP64</strain>
    </source>
</reference>
<dbReference type="SUPFAM" id="SSF69304">
    <property type="entry name" value="Tricorn protease N-terminal domain"/>
    <property type="match status" value="1"/>
</dbReference>
<dbReference type="Pfam" id="PF07676">
    <property type="entry name" value="PD40"/>
    <property type="match status" value="3"/>
</dbReference>
<evidence type="ECO:0000256" key="11">
    <source>
        <dbReference type="SAM" id="SignalP"/>
    </source>
</evidence>
<keyword evidence="3 7" id="KW-0963">Cytoplasm</keyword>
<dbReference type="EC" id="3.4.21.-" evidence="7"/>
<feature type="chain" id="PRO_5007506778" description="Tricorn protease homolog" evidence="11">
    <location>
        <begin position="25"/>
        <end position="1076"/>
    </location>
</feature>
<dbReference type="Gene3D" id="3.90.226.10">
    <property type="entry name" value="2-enoyl-CoA Hydratase, Chain A, domain 1"/>
    <property type="match status" value="1"/>
</dbReference>
<dbReference type="InterPro" id="IPR041489">
    <property type="entry name" value="PDZ_6"/>
</dbReference>
<feature type="compositionally biased region" description="Low complexity" evidence="10">
    <location>
        <begin position="568"/>
        <end position="583"/>
    </location>
</feature>
<dbReference type="SUPFAM" id="SSF82171">
    <property type="entry name" value="DPP6 N-terminal domain-like"/>
    <property type="match status" value="1"/>
</dbReference>
<evidence type="ECO:0000256" key="9">
    <source>
        <dbReference type="PIRSR" id="PIRSR036421-3"/>
    </source>
</evidence>
<dbReference type="GO" id="GO:0005737">
    <property type="term" value="C:cytoplasm"/>
    <property type="evidence" value="ECO:0007669"/>
    <property type="project" value="UniProtKB-SubCell"/>
</dbReference>